<dbReference type="Proteomes" id="UP000008895">
    <property type="component" value="Chromosome"/>
</dbReference>
<gene>
    <name evidence="1" type="ordered locus">Ccan_06810</name>
</gene>
<dbReference type="HOGENOM" id="CLU_3286646_0_0_10"/>
<organism evidence="1 2">
    <name type="scientific">Capnocytophaga canimorsus (strain 5)</name>
    <dbReference type="NCBI Taxonomy" id="860228"/>
    <lineage>
        <taxon>Bacteria</taxon>
        <taxon>Pseudomonadati</taxon>
        <taxon>Bacteroidota</taxon>
        <taxon>Flavobacteriia</taxon>
        <taxon>Flavobacteriales</taxon>
        <taxon>Flavobacteriaceae</taxon>
        <taxon>Capnocytophaga</taxon>
    </lineage>
</organism>
<evidence type="ECO:0000313" key="1">
    <source>
        <dbReference type="EMBL" id="AEK22801.1"/>
    </source>
</evidence>
<protein>
    <submittedName>
        <fullName evidence="1">Uncharacterized protein</fullName>
    </submittedName>
</protein>
<accession>F9YTD9</accession>
<dbReference type="KEGG" id="ccm:Ccan_06810"/>
<dbReference type="AlphaFoldDB" id="F9YTD9"/>
<name>F9YTD9_CAPCC</name>
<sequence length="40" mass="4828">MIFKFKTHGKYKNYFLFITYQVNKTLAKIENDLARKLVVC</sequence>
<dbReference type="EMBL" id="CP002113">
    <property type="protein sequence ID" value="AEK22801.1"/>
    <property type="molecule type" value="Genomic_DNA"/>
</dbReference>
<reference evidence="1 2" key="1">
    <citation type="journal article" date="2011" name="J. Bacteriol.">
        <title>Complete genome sequence of the dog commensal and human pathogen Capnocytophaga canimorsus strain 5.</title>
        <authorList>
            <person name="Manfredi P."/>
            <person name="Pagni M."/>
            <person name="Cornelis G.R."/>
        </authorList>
    </citation>
    <scope>NUCLEOTIDE SEQUENCE [LARGE SCALE GENOMIC DNA]</scope>
    <source>
        <strain evidence="2">5</strain>
    </source>
</reference>
<keyword evidence="2" id="KW-1185">Reference proteome</keyword>
<proteinExistence type="predicted"/>
<evidence type="ECO:0000313" key="2">
    <source>
        <dbReference type="Proteomes" id="UP000008895"/>
    </source>
</evidence>